<organism evidence="2 4">
    <name type="scientific">Rotaria magnacalcarata</name>
    <dbReference type="NCBI Taxonomy" id="392030"/>
    <lineage>
        <taxon>Eukaryota</taxon>
        <taxon>Metazoa</taxon>
        <taxon>Spiralia</taxon>
        <taxon>Gnathifera</taxon>
        <taxon>Rotifera</taxon>
        <taxon>Eurotatoria</taxon>
        <taxon>Bdelloidea</taxon>
        <taxon>Philodinida</taxon>
        <taxon>Philodinidae</taxon>
        <taxon>Rotaria</taxon>
    </lineage>
</organism>
<name>A0A8S2SGS4_9BILA</name>
<evidence type="ECO:0000313" key="2">
    <source>
        <dbReference type="EMBL" id="CAF4220640.1"/>
    </source>
</evidence>
<dbReference type="AlphaFoldDB" id="A0A8S2SGS4"/>
<proteinExistence type="predicted"/>
<sequence>IPRYWAINPTDNTTMEWHDPEESGCDLQLMTSCRDSPPLRTLSKDSCLGQIIGSLPLFSCHTKMLPILDIPRDHSPFFKRQLLKVNIGGHEKNTNHYINGNDNNLNFDSEESQEEQLTLLRKAGQQAGRILEGGTDVAMAPVKWLAHMQDNWLTYIVCATILMVGFLFIYCCIRRKISSLVSPTSTGPNVSKMIMDEAAKLAAYQRAIQNI</sequence>
<feature type="transmembrane region" description="Helical" evidence="1">
    <location>
        <begin position="152"/>
        <end position="173"/>
    </location>
</feature>
<evidence type="ECO:0000313" key="3">
    <source>
        <dbReference type="EMBL" id="CAF4279787.1"/>
    </source>
</evidence>
<dbReference type="Proteomes" id="UP000681967">
    <property type="component" value="Unassembled WGS sequence"/>
</dbReference>
<protein>
    <submittedName>
        <fullName evidence="2">Uncharacterized protein</fullName>
    </submittedName>
</protein>
<dbReference type="Proteomes" id="UP000676336">
    <property type="component" value="Unassembled WGS sequence"/>
</dbReference>
<accession>A0A8S2SGS4</accession>
<dbReference type="EMBL" id="CAJOBI010021693">
    <property type="protein sequence ID" value="CAF4220640.1"/>
    <property type="molecule type" value="Genomic_DNA"/>
</dbReference>
<comment type="caution">
    <text evidence="2">The sequence shown here is derived from an EMBL/GenBank/DDBJ whole genome shotgun (WGS) entry which is preliminary data.</text>
</comment>
<feature type="non-terminal residue" evidence="2">
    <location>
        <position position="1"/>
    </location>
</feature>
<gene>
    <name evidence="3" type="ORF">BYL167_LOCUS26655</name>
    <name evidence="2" type="ORF">SMN809_LOCUS22706</name>
</gene>
<evidence type="ECO:0000313" key="4">
    <source>
        <dbReference type="Proteomes" id="UP000676336"/>
    </source>
</evidence>
<evidence type="ECO:0000256" key="1">
    <source>
        <dbReference type="SAM" id="Phobius"/>
    </source>
</evidence>
<keyword evidence="1" id="KW-1133">Transmembrane helix</keyword>
<keyword evidence="1" id="KW-0472">Membrane</keyword>
<reference evidence="2" key="1">
    <citation type="submission" date="2021-02" db="EMBL/GenBank/DDBJ databases">
        <authorList>
            <person name="Nowell W R."/>
        </authorList>
    </citation>
    <scope>NUCLEOTIDE SEQUENCE</scope>
</reference>
<dbReference type="EMBL" id="CAJOBH010031549">
    <property type="protein sequence ID" value="CAF4279787.1"/>
    <property type="molecule type" value="Genomic_DNA"/>
</dbReference>
<keyword evidence="1" id="KW-0812">Transmembrane</keyword>